<reference evidence="4" key="1">
    <citation type="submission" date="2020-11" db="EMBL/GenBank/DDBJ databases">
        <title>Isolation and identification of active actinomycetes.</title>
        <authorList>
            <person name="Sun X."/>
        </authorList>
    </citation>
    <scope>NUCLEOTIDE SEQUENCE</scope>
    <source>
        <strain evidence="4">NEAU-A11</strain>
    </source>
</reference>
<dbReference type="Gene3D" id="1.10.10.10">
    <property type="entry name" value="Winged helix-like DNA-binding domain superfamily/Winged helix DNA-binding domain"/>
    <property type="match status" value="1"/>
</dbReference>
<dbReference type="GO" id="GO:0005524">
    <property type="term" value="F:ATP binding"/>
    <property type="evidence" value="ECO:0007669"/>
    <property type="project" value="UniProtKB-KW"/>
</dbReference>
<dbReference type="RefSeq" id="WP_196412173.1">
    <property type="nucleotide sequence ID" value="NZ_JADQTO010000001.1"/>
</dbReference>
<evidence type="ECO:0000256" key="1">
    <source>
        <dbReference type="ARBA" id="ARBA00022741"/>
    </source>
</evidence>
<evidence type="ECO:0000313" key="4">
    <source>
        <dbReference type="EMBL" id="MBG0560385.1"/>
    </source>
</evidence>
<protein>
    <submittedName>
        <fullName evidence="4">AAA family ATPase</fullName>
    </submittedName>
</protein>
<gene>
    <name evidence="4" type="ORF">I4J89_02740</name>
</gene>
<dbReference type="GO" id="GO:0006355">
    <property type="term" value="P:regulation of DNA-templated transcription"/>
    <property type="evidence" value="ECO:0007669"/>
    <property type="project" value="InterPro"/>
</dbReference>
<sequence>MAGREHEFLMLRERLAAAGAGSGSVIAVEGPAGIGKTTLLDAAAAAGRDRGMAVLRARGSPLERDFPFGLARQAFATTPADPCWTQVCQGPAALAGRVLDAGPPNPGHGVEAMHAAAHGLFWLTARYAAVQPVLLCVDDVHWADPPSLRWLAGLARGITELPLALVVAVRSGEPDAESLAELLATAIPLPLHPLDPDAATAMVRAVLPRATPAFTRACHQACGGNPFLLSALLSQLRAERVTPDDEAAAGLSRIGPYRVARWVEHQLRRLPDGAIDLARALAVLGPGATLRQAAELAEIDPARAALLSDAMRTAGLLAPTTAPTLAHPVVATALYDGMGAGVRGLWHARAARQPAPNDPERAALHLLRTEPAGDAFAVDRLREAAAHATTRGAPEIAATFLRRALAEPPGDPATGTAVRLDLALALSAGRQDGPVGLARQVVATIEAADARAEAALRCGRALALTGEREAAVDLYLLALDRPAGVPPATLARIEAELAANASVDSRTREMAETLLARSRAADVPPSLWRANALLQATLAGRPPAECLELVAPLLDTGTLEAERDSLLPSAVGIMLTVNEDLDRTRAMADALIAGALARGWPSSAAHGRFLSAMARLPAGEVDAAVADARASVTFKLDTGTTPPTALIWALHPLVDALVEADRPAEAEAALVASGITEPPAHAVTAPLFLQSRARLRLAQGRHAEALDDLLAAGRCWTELGVRHPGLASWRADAVRAYLALGCPADAVRVAGEHLAAARQTGTPGALGAALRATALVESGPQRIVMLQEAVRVTTGAAARLQHAYALHDLGCALRRANRKAEAREPLLASLEIADAGGAARLAGRARAESHAAGARPRRTARHGMEALTDAERQVVRLATRGLTNRQISERLTLSRRTVETHLAHAYQKLDIHSRAELDSVTRMRG</sequence>
<keyword evidence="2" id="KW-0067">ATP-binding</keyword>
<dbReference type="GO" id="GO:0004016">
    <property type="term" value="F:adenylate cyclase activity"/>
    <property type="evidence" value="ECO:0007669"/>
    <property type="project" value="TreeGrafter"/>
</dbReference>
<keyword evidence="5" id="KW-1185">Reference proteome</keyword>
<dbReference type="InterPro" id="IPR036388">
    <property type="entry name" value="WH-like_DNA-bd_sf"/>
</dbReference>
<dbReference type="InterPro" id="IPR027417">
    <property type="entry name" value="P-loop_NTPase"/>
</dbReference>
<proteinExistence type="predicted"/>
<dbReference type="PROSITE" id="PS00622">
    <property type="entry name" value="HTH_LUXR_1"/>
    <property type="match status" value="1"/>
</dbReference>
<evidence type="ECO:0000259" key="3">
    <source>
        <dbReference type="PROSITE" id="PS50043"/>
    </source>
</evidence>
<dbReference type="PANTHER" id="PTHR16305:SF35">
    <property type="entry name" value="TRANSCRIPTIONAL ACTIVATOR DOMAIN"/>
    <property type="match status" value="1"/>
</dbReference>
<dbReference type="GO" id="GO:0003677">
    <property type="term" value="F:DNA binding"/>
    <property type="evidence" value="ECO:0007669"/>
    <property type="project" value="InterPro"/>
</dbReference>
<dbReference type="SUPFAM" id="SSF46894">
    <property type="entry name" value="C-terminal effector domain of the bipartite response regulators"/>
    <property type="match status" value="1"/>
</dbReference>
<accession>A0A931FVL7</accession>
<dbReference type="InterPro" id="IPR000792">
    <property type="entry name" value="Tscrpt_reg_LuxR_C"/>
</dbReference>
<dbReference type="CDD" id="cd06170">
    <property type="entry name" value="LuxR_C_like"/>
    <property type="match status" value="1"/>
</dbReference>
<comment type="caution">
    <text evidence="4">The sequence shown here is derived from an EMBL/GenBank/DDBJ whole genome shotgun (WGS) entry which is preliminary data.</text>
</comment>
<dbReference type="EMBL" id="JADQTO010000001">
    <property type="protein sequence ID" value="MBG0560385.1"/>
    <property type="molecule type" value="Genomic_DNA"/>
</dbReference>
<dbReference type="SMART" id="SM00421">
    <property type="entry name" value="HTH_LUXR"/>
    <property type="match status" value="1"/>
</dbReference>
<evidence type="ECO:0000313" key="5">
    <source>
        <dbReference type="Proteomes" id="UP000598146"/>
    </source>
</evidence>
<dbReference type="PRINTS" id="PR00038">
    <property type="entry name" value="HTHLUXR"/>
</dbReference>
<name>A0A931FVL7_9ACTN</name>
<dbReference type="SUPFAM" id="SSF52540">
    <property type="entry name" value="P-loop containing nucleoside triphosphate hydrolases"/>
    <property type="match status" value="1"/>
</dbReference>
<keyword evidence="1" id="KW-0547">Nucleotide-binding</keyword>
<dbReference type="Pfam" id="PF13191">
    <property type="entry name" value="AAA_16"/>
    <property type="match status" value="1"/>
</dbReference>
<dbReference type="InterPro" id="IPR041664">
    <property type="entry name" value="AAA_16"/>
</dbReference>
<feature type="domain" description="HTH luxR-type" evidence="3">
    <location>
        <begin position="860"/>
        <end position="925"/>
    </location>
</feature>
<evidence type="ECO:0000256" key="2">
    <source>
        <dbReference type="ARBA" id="ARBA00022840"/>
    </source>
</evidence>
<dbReference type="InterPro" id="IPR016032">
    <property type="entry name" value="Sig_transdc_resp-reg_C-effctor"/>
</dbReference>
<dbReference type="GO" id="GO:0005737">
    <property type="term" value="C:cytoplasm"/>
    <property type="evidence" value="ECO:0007669"/>
    <property type="project" value="TreeGrafter"/>
</dbReference>
<dbReference type="PANTHER" id="PTHR16305">
    <property type="entry name" value="TESTICULAR SOLUBLE ADENYLYL CYCLASE"/>
    <property type="match status" value="1"/>
</dbReference>
<dbReference type="PROSITE" id="PS50043">
    <property type="entry name" value="HTH_LUXR_2"/>
    <property type="match status" value="1"/>
</dbReference>
<dbReference type="AlphaFoldDB" id="A0A931FVL7"/>
<dbReference type="Proteomes" id="UP000598146">
    <property type="component" value="Unassembled WGS sequence"/>
</dbReference>
<dbReference type="Pfam" id="PF00196">
    <property type="entry name" value="GerE"/>
    <property type="match status" value="1"/>
</dbReference>
<organism evidence="4 5">
    <name type="scientific">Actinoplanes aureus</name>
    <dbReference type="NCBI Taxonomy" id="2792083"/>
    <lineage>
        <taxon>Bacteria</taxon>
        <taxon>Bacillati</taxon>
        <taxon>Actinomycetota</taxon>
        <taxon>Actinomycetes</taxon>
        <taxon>Micromonosporales</taxon>
        <taxon>Micromonosporaceae</taxon>
        <taxon>Actinoplanes</taxon>
    </lineage>
</organism>